<dbReference type="Pfam" id="PF08770">
    <property type="entry name" value="SoxZ"/>
    <property type="match status" value="1"/>
</dbReference>
<dbReference type="SUPFAM" id="SSF81296">
    <property type="entry name" value="E set domains"/>
    <property type="match status" value="1"/>
</dbReference>
<dbReference type="InterPro" id="IPR030995">
    <property type="entry name" value="SoxZ"/>
</dbReference>
<evidence type="ECO:0000313" key="3">
    <source>
        <dbReference type="Proteomes" id="UP000574067"/>
    </source>
</evidence>
<dbReference type="Gene3D" id="2.60.40.10">
    <property type="entry name" value="Immunoglobulins"/>
    <property type="match status" value="1"/>
</dbReference>
<evidence type="ECO:0000259" key="1">
    <source>
        <dbReference type="Pfam" id="PF08770"/>
    </source>
</evidence>
<protein>
    <submittedName>
        <fullName evidence="2">Thiosulfate oxidation carrier complex protein SoxZ</fullName>
    </submittedName>
</protein>
<evidence type="ECO:0000313" key="2">
    <source>
        <dbReference type="EMBL" id="NML17471.1"/>
    </source>
</evidence>
<keyword evidence="3" id="KW-1185">Reference proteome</keyword>
<sequence>MGQPSRMRAVAKDGVVELRLLMSHPMENGLRHDASGALIPLHHIERVDIECGGRPVLQARLGPGVSRDPFLQLRFRGAQGERVLVRWVDNHGDSRSDETTVA</sequence>
<dbReference type="InterPro" id="IPR014880">
    <property type="entry name" value="SoxZ_dom"/>
</dbReference>
<dbReference type="AlphaFoldDB" id="A0A848FHZ6"/>
<dbReference type="InterPro" id="IPR014756">
    <property type="entry name" value="Ig_E-set"/>
</dbReference>
<dbReference type="InterPro" id="IPR013783">
    <property type="entry name" value="Ig-like_fold"/>
</dbReference>
<dbReference type="RefSeq" id="WP_169162368.1">
    <property type="nucleotide sequence ID" value="NZ_JABBFW010000018.1"/>
</dbReference>
<dbReference type="Proteomes" id="UP000574067">
    <property type="component" value="Unassembled WGS sequence"/>
</dbReference>
<dbReference type="NCBIfam" id="TIGR04490">
    <property type="entry name" value="SoxZ_true"/>
    <property type="match status" value="1"/>
</dbReference>
<organism evidence="2 3">
    <name type="scientific">Azohydromonas caseinilytica</name>
    <dbReference type="NCBI Taxonomy" id="2728836"/>
    <lineage>
        <taxon>Bacteria</taxon>
        <taxon>Pseudomonadati</taxon>
        <taxon>Pseudomonadota</taxon>
        <taxon>Betaproteobacteria</taxon>
        <taxon>Burkholderiales</taxon>
        <taxon>Sphaerotilaceae</taxon>
        <taxon>Azohydromonas</taxon>
    </lineage>
</organism>
<feature type="domain" description="Sulphur oxidation protein SoxZ" evidence="1">
    <location>
        <begin position="8"/>
        <end position="99"/>
    </location>
</feature>
<accession>A0A848FHZ6</accession>
<reference evidence="2 3" key="1">
    <citation type="submission" date="2020-04" db="EMBL/GenBank/DDBJ databases">
        <title>Azohydromonas sp. isolated from soil.</title>
        <authorList>
            <person name="Dahal R.H."/>
        </authorList>
    </citation>
    <scope>NUCLEOTIDE SEQUENCE [LARGE SCALE GENOMIC DNA]</scope>
    <source>
        <strain evidence="2 3">G-1-1-14</strain>
    </source>
</reference>
<comment type="caution">
    <text evidence="2">The sequence shown here is derived from an EMBL/GenBank/DDBJ whole genome shotgun (WGS) entry which is preliminary data.</text>
</comment>
<proteinExistence type="predicted"/>
<name>A0A848FHZ6_9BURK</name>
<dbReference type="EMBL" id="JABBFW010000018">
    <property type="protein sequence ID" value="NML17471.1"/>
    <property type="molecule type" value="Genomic_DNA"/>
</dbReference>
<gene>
    <name evidence="2" type="primary">soxZ</name>
    <name evidence="2" type="ORF">HHL10_21100</name>
</gene>